<evidence type="ECO:0000313" key="3">
    <source>
        <dbReference type="Proteomes" id="UP000228952"/>
    </source>
</evidence>
<dbReference type="AlphaFoldDB" id="A0A2M7W1T2"/>
<dbReference type="Gene3D" id="3.50.50.60">
    <property type="entry name" value="FAD/NAD(P)-binding domain"/>
    <property type="match status" value="1"/>
</dbReference>
<evidence type="ECO:0000313" key="2">
    <source>
        <dbReference type="EMBL" id="PJA13747.1"/>
    </source>
</evidence>
<reference evidence="3" key="1">
    <citation type="submission" date="2017-09" db="EMBL/GenBank/DDBJ databases">
        <title>Depth-based differentiation of microbial function through sediment-hosted aquifers and enrichment of novel symbionts in the deep terrestrial subsurface.</title>
        <authorList>
            <person name="Probst A.J."/>
            <person name="Ladd B."/>
            <person name="Jarett J.K."/>
            <person name="Geller-Mcgrath D.E."/>
            <person name="Sieber C.M.K."/>
            <person name="Emerson J.B."/>
            <person name="Anantharaman K."/>
            <person name="Thomas B.C."/>
            <person name="Malmstrom R."/>
            <person name="Stieglmeier M."/>
            <person name="Klingl A."/>
            <person name="Woyke T."/>
            <person name="Ryan C.M."/>
            <person name="Banfield J.F."/>
        </authorList>
    </citation>
    <scope>NUCLEOTIDE SEQUENCE [LARGE SCALE GENOMIC DNA]</scope>
</reference>
<accession>A0A2M7W1T2</accession>
<dbReference type="PRINTS" id="PR00419">
    <property type="entry name" value="ADXRDTASE"/>
</dbReference>
<dbReference type="Pfam" id="PF01593">
    <property type="entry name" value="Amino_oxidase"/>
    <property type="match status" value="1"/>
</dbReference>
<sequence length="460" mass="52294">MKKVAIIGAGFTGLTAGYELAKKGVDVTIFEKSSDIGGLAGGFTLEGASLEKAYHHLFRTDTAILSLLDELGLSKELGWYESKVGMIVKSIKYKDLKHKEDTEHNLFEVLPFIGVKDLLMYKPLPVLDRVRAGAVVFFLQKYNGWKTLIDKPAFAWMQKWSGKKVMDTIWGPLLQGKFSSYASKVSMAWLWARIHIRANSRKSIFEKELLAYPRRGFLSIAETLATKISANQNKTAADAIQTNTAIEQITYSNNKATIFYNNKHKVFDAVLSTIPEKAFLSLVKNNPSTPTNAKQPINYLSAIVLAFSSPQSLSKFYWHNIIDKESPFIVFLQHTNLVPKKWYNDQNVYYIGVYVPNDYKYFTDQKYQEDGIKQEWFAYLKQLFPAFDEAQVANSTLFKFPYAQHVVDTKYPEKIPAYKTNFPNTYLANFSQIFPEDRGTNYAVLEGQKIAALISSDLLQ</sequence>
<organism evidence="2 3">
    <name type="scientific">Candidatus Dojkabacteria bacterium CG_4_10_14_0_2_um_filter_Dojkabacteria_WS6_41_15</name>
    <dbReference type="NCBI Taxonomy" id="2014249"/>
    <lineage>
        <taxon>Bacteria</taxon>
        <taxon>Candidatus Dojkabacteria</taxon>
    </lineage>
</organism>
<proteinExistence type="predicted"/>
<feature type="domain" description="Amine oxidase" evidence="1">
    <location>
        <begin position="11"/>
        <end position="403"/>
    </location>
</feature>
<dbReference type="InterPro" id="IPR050464">
    <property type="entry name" value="Zeta_carotene_desat/Oxidored"/>
</dbReference>
<comment type="caution">
    <text evidence="2">The sequence shown here is derived from an EMBL/GenBank/DDBJ whole genome shotgun (WGS) entry which is preliminary data.</text>
</comment>
<protein>
    <recommendedName>
        <fullName evidence="1">Amine oxidase domain-containing protein</fullName>
    </recommendedName>
</protein>
<dbReference type="InterPro" id="IPR036188">
    <property type="entry name" value="FAD/NAD-bd_sf"/>
</dbReference>
<dbReference type="PANTHER" id="PTHR42923">
    <property type="entry name" value="PROTOPORPHYRINOGEN OXIDASE"/>
    <property type="match status" value="1"/>
</dbReference>
<dbReference type="SUPFAM" id="SSF51905">
    <property type="entry name" value="FAD/NAD(P)-binding domain"/>
    <property type="match status" value="1"/>
</dbReference>
<dbReference type="Gene3D" id="3.90.660.20">
    <property type="entry name" value="Protoporphyrinogen oxidase, mitochondrial, domain 2"/>
    <property type="match status" value="1"/>
</dbReference>
<dbReference type="InterPro" id="IPR002937">
    <property type="entry name" value="Amino_oxidase"/>
</dbReference>
<evidence type="ECO:0000259" key="1">
    <source>
        <dbReference type="Pfam" id="PF01593"/>
    </source>
</evidence>
<gene>
    <name evidence="2" type="ORF">COX64_02965</name>
</gene>
<dbReference type="Gene3D" id="1.10.3110.10">
    <property type="entry name" value="protoporphyrinogen ix oxidase, domain 3"/>
    <property type="match status" value="1"/>
</dbReference>
<dbReference type="PANTHER" id="PTHR42923:SF46">
    <property type="entry name" value="AMINE OXIDASE"/>
    <property type="match status" value="1"/>
</dbReference>
<dbReference type="GO" id="GO:0016491">
    <property type="term" value="F:oxidoreductase activity"/>
    <property type="evidence" value="ECO:0007669"/>
    <property type="project" value="InterPro"/>
</dbReference>
<dbReference type="EMBL" id="PFQB01000076">
    <property type="protein sequence ID" value="PJA13747.1"/>
    <property type="molecule type" value="Genomic_DNA"/>
</dbReference>
<dbReference type="NCBIfam" id="NF005560">
    <property type="entry name" value="PRK07233.1"/>
    <property type="match status" value="1"/>
</dbReference>
<name>A0A2M7W1T2_9BACT</name>
<dbReference type="Proteomes" id="UP000228952">
    <property type="component" value="Unassembled WGS sequence"/>
</dbReference>